<sequence>MTDRNDLILVLGIRVTLQQDGSHAMCQTHHINAALRQARVRVVRSLSNMPLGCGAMENFDNTLNLPPRNDLTLVLGIRVTLQQDGSHAMYQTRHLNAAVRQARVRVVQSLPNMPLGMWSDGKL</sequence>
<evidence type="ECO:0000313" key="2">
    <source>
        <dbReference type="Proteomes" id="UP000673691"/>
    </source>
</evidence>
<name>A0A8H8DGA9_9FUNG</name>
<dbReference type="EMBL" id="JAEFCI010010554">
    <property type="protein sequence ID" value="KAG5457146.1"/>
    <property type="molecule type" value="Genomic_DNA"/>
</dbReference>
<evidence type="ECO:0000313" key="1">
    <source>
        <dbReference type="EMBL" id="KAG5457146.1"/>
    </source>
</evidence>
<dbReference type="AlphaFoldDB" id="A0A8H8DGA9"/>
<comment type="caution">
    <text evidence="1">The sequence shown here is derived from an EMBL/GenBank/DDBJ whole genome shotgun (WGS) entry which is preliminary data.</text>
</comment>
<organism evidence="1 2">
    <name type="scientific">Olpidium bornovanus</name>
    <dbReference type="NCBI Taxonomy" id="278681"/>
    <lineage>
        <taxon>Eukaryota</taxon>
        <taxon>Fungi</taxon>
        <taxon>Fungi incertae sedis</taxon>
        <taxon>Olpidiomycota</taxon>
        <taxon>Olpidiomycotina</taxon>
        <taxon>Olpidiomycetes</taxon>
        <taxon>Olpidiales</taxon>
        <taxon>Olpidiaceae</taxon>
        <taxon>Olpidium</taxon>
    </lineage>
</organism>
<accession>A0A8H8DGA9</accession>
<proteinExistence type="predicted"/>
<keyword evidence="2" id="KW-1185">Reference proteome</keyword>
<dbReference type="Proteomes" id="UP000673691">
    <property type="component" value="Unassembled WGS sequence"/>
</dbReference>
<gene>
    <name evidence="1" type="ORF">BJ554DRAFT_2915</name>
</gene>
<reference evidence="1 2" key="1">
    <citation type="journal article" name="Sci. Rep.">
        <title>Genome-scale phylogenetic analyses confirm Olpidium as the closest living zoosporic fungus to the non-flagellated, terrestrial fungi.</title>
        <authorList>
            <person name="Chang Y."/>
            <person name="Rochon D."/>
            <person name="Sekimoto S."/>
            <person name="Wang Y."/>
            <person name="Chovatia M."/>
            <person name="Sandor L."/>
            <person name="Salamov A."/>
            <person name="Grigoriev I.V."/>
            <person name="Stajich J.E."/>
            <person name="Spatafora J.W."/>
        </authorList>
    </citation>
    <scope>NUCLEOTIDE SEQUENCE [LARGE SCALE GENOMIC DNA]</scope>
    <source>
        <strain evidence="1">S191</strain>
    </source>
</reference>
<protein>
    <submittedName>
        <fullName evidence="1">Uncharacterized protein</fullName>
    </submittedName>
</protein>